<reference evidence="13 14" key="1">
    <citation type="journal article" date="2015" name="Stand. Genomic Sci.">
        <title>Genomic Encyclopedia of Bacterial and Archaeal Type Strains, Phase III: the genomes of soil and plant-associated and newly described type strains.</title>
        <authorList>
            <person name="Whitman W.B."/>
            <person name="Woyke T."/>
            <person name="Klenk H.P."/>
            <person name="Zhou Y."/>
            <person name="Lilburn T.G."/>
            <person name="Beck B.J."/>
            <person name="De Vos P."/>
            <person name="Vandamme P."/>
            <person name="Eisen J.A."/>
            <person name="Garrity G."/>
            <person name="Hugenholtz P."/>
            <person name="Kyrpides N.C."/>
        </authorList>
    </citation>
    <scope>NUCLEOTIDE SEQUENCE [LARGE SCALE GENOMIC DNA]</scope>
    <source>
        <strain evidence="13 14">A3</strain>
    </source>
</reference>
<dbReference type="Pfam" id="PF07963">
    <property type="entry name" value="N_methyl"/>
    <property type="match status" value="1"/>
</dbReference>
<evidence type="ECO:0000256" key="2">
    <source>
        <dbReference type="ARBA" id="ARBA00021549"/>
    </source>
</evidence>
<evidence type="ECO:0000256" key="1">
    <source>
        <dbReference type="ARBA" id="ARBA00004377"/>
    </source>
</evidence>
<comment type="caution">
    <text evidence="13">The sequence shown here is derived from an EMBL/GenBank/DDBJ whole genome shotgun (WGS) entry which is preliminary data.</text>
</comment>
<dbReference type="OrthoDB" id="2313614at2"/>
<keyword evidence="8 11" id="KW-0472">Membrane</keyword>
<dbReference type="InterPro" id="IPR045584">
    <property type="entry name" value="Pilin-like"/>
</dbReference>
<keyword evidence="4" id="KW-0488">Methylation</keyword>
<dbReference type="InterPro" id="IPR022346">
    <property type="entry name" value="T2SS_GspH"/>
</dbReference>
<evidence type="ECO:0000313" key="13">
    <source>
        <dbReference type="EMBL" id="TCO41871.1"/>
    </source>
</evidence>
<comment type="subcellular location">
    <subcellularLocation>
        <location evidence="1">Cell inner membrane</location>
        <topology evidence="1">Single-pass membrane protein</topology>
    </subcellularLocation>
</comment>
<evidence type="ECO:0000259" key="12">
    <source>
        <dbReference type="Pfam" id="PF12019"/>
    </source>
</evidence>
<evidence type="ECO:0000256" key="6">
    <source>
        <dbReference type="ARBA" id="ARBA00022692"/>
    </source>
</evidence>
<dbReference type="GO" id="GO:0005886">
    <property type="term" value="C:plasma membrane"/>
    <property type="evidence" value="ECO:0007669"/>
    <property type="project" value="UniProtKB-SubCell"/>
</dbReference>
<organism evidence="13 14">
    <name type="scientific">Dokdonella fugitiva</name>
    <dbReference type="NCBI Taxonomy" id="328517"/>
    <lineage>
        <taxon>Bacteria</taxon>
        <taxon>Pseudomonadati</taxon>
        <taxon>Pseudomonadota</taxon>
        <taxon>Gammaproteobacteria</taxon>
        <taxon>Lysobacterales</taxon>
        <taxon>Rhodanobacteraceae</taxon>
        <taxon>Dokdonella</taxon>
    </lineage>
</organism>
<dbReference type="Gene3D" id="3.55.40.10">
    <property type="entry name" value="minor pseudopilin epsh domain"/>
    <property type="match status" value="1"/>
</dbReference>
<keyword evidence="6 11" id="KW-0812">Transmembrane</keyword>
<evidence type="ECO:0000256" key="3">
    <source>
        <dbReference type="ARBA" id="ARBA00022475"/>
    </source>
</evidence>
<dbReference type="EMBL" id="SLWQ01000002">
    <property type="protein sequence ID" value="TCO41871.1"/>
    <property type="molecule type" value="Genomic_DNA"/>
</dbReference>
<evidence type="ECO:0000256" key="5">
    <source>
        <dbReference type="ARBA" id="ARBA00022519"/>
    </source>
</evidence>
<protein>
    <recommendedName>
        <fullName evidence="2">Type II secretion system protein H</fullName>
    </recommendedName>
    <alternativeName>
        <fullName evidence="10">General secretion pathway protein H</fullName>
    </alternativeName>
</protein>
<feature type="transmembrane region" description="Helical" evidence="11">
    <location>
        <begin position="21"/>
        <end position="42"/>
    </location>
</feature>
<evidence type="ECO:0000256" key="11">
    <source>
        <dbReference type="SAM" id="Phobius"/>
    </source>
</evidence>
<dbReference type="PROSITE" id="PS00409">
    <property type="entry name" value="PROKAR_NTER_METHYL"/>
    <property type="match status" value="1"/>
</dbReference>
<feature type="domain" description="General secretion pathway GspH" evidence="12">
    <location>
        <begin position="55"/>
        <end position="195"/>
    </location>
</feature>
<keyword evidence="3" id="KW-1003">Cell membrane</keyword>
<evidence type="ECO:0000313" key="14">
    <source>
        <dbReference type="Proteomes" id="UP000294862"/>
    </source>
</evidence>
<proteinExistence type="inferred from homology"/>
<dbReference type="RefSeq" id="WP_158287356.1">
    <property type="nucleotide sequence ID" value="NZ_JACGXM010000005.1"/>
</dbReference>
<keyword evidence="14" id="KW-1185">Reference proteome</keyword>
<keyword evidence="7 11" id="KW-1133">Transmembrane helix</keyword>
<name>A0A4R2IBI3_9GAMM</name>
<dbReference type="GO" id="GO:0015628">
    <property type="term" value="P:protein secretion by the type II secretion system"/>
    <property type="evidence" value="ECO:0007669"/>
    <property type="project" value="InterPro"/>
</dbReference>
<dbReference type="Proteomes" id="UP000294862">
    <property type="component" value="Unassembled WGS sequence"/>
</dbReference>
<dbReference type="Pfam" id="PF12019">
    <property type="entry name" value="GspH"/>
    <property type="match status" value="1"/>
</dbReference>
<evidence type="ECO:0000256" key="10">
    <source>
        <dbReference type="ARBA" id="ARBA00030775"/>
    </source>
</evidence>
<dbReference type="NCBIfam" id="TIGR02532">
    <property type="entry name" value="IV_pilin_GFxxxE"/>
    <property type="match status" value="1"/>
</dbReference>
<evidence type="ECO:0000256" key="8">
    <source>
        <dbReference type="ARBA" id="ARBA00023136"/>
    </source>
</evidence>
<dbReference type="AlphaFoldDB" id="A0A4R2IBI3"/>
<comment type="similarity">
    <text evidence="9">Belongs to the GSP H family.</text>
</comment>
<keyword evidence="5" id="KW-0997">Cell inner membrane</keyword>
<dbReference type="InterPro" id="IPR012902">
    <property type="entry name" value="N_methyl_site"/>
</dbReference>
<sequence>MLESRCQGLSADRRSVRGFTLLELMVTVTIVAVLAAMAFPSYREFTTRMTTSNNTNELVGALNLARSEAVKRGRQVAVIAVGGNWSNGWQVVAGKADATGSIAAPVAPGATEATCRAYLDFDNTTPLCPRFNDPLPDTYFVLGKATGSGALDDRVVFGSSGALVGSATSFDFSVCRPSAHADPSQSRRINVRASGIITTYRGTSDSPAGPCS</sequence>
<evidence type="ECO:0000256" key="7">
    <source>
        <dbReference type="ARBA" id="ARBA00022989"/>
    </source>
</evidence>
<accession>A0A4R2IBI3</accession>
<gene>
    <name evidence="13" type="ORF">EV148_102224</name>
</gene>
<dbReference type="SUPFAM" id="SSF54523">
    <property type="entry name" value="Pili subunits"/>
    <property type="match status" value="1"/>
</dbReference>
<dbReference type="GO" id="GO:0015627">
    <property type="term" value="C:type II protein secretion system complex"/>
    <property type="evidence" value="ECO:0007669"/>
    <property type="project" value="InterPro"/>
</dbReference>
<evidence type="ECO:0000256" key="9">
    <source>
        <dbReference type="ARBA" id="ARBA00025772"/>
    </source>
</evidence>
<evidence type="ECO:0000256" key="4">
    <source>
        <dbReference type="ARBA" id="ARBA00022481"/>
    </source>
</evidence>